<protein>
    <submittedName>
        <fullName evidence="3">ABC-type uncharacterized transport system permease subunit</fullName>
    </submittedName>
</protein>
<reference evidence="3 4" key="1">
    <citation type="submission" date="2023-07" db="EMBL/GenBank/DDBJ databases">
        <title>Sorghum-associated microbial communities from plants grown in Nebraska, USA.</title>
        <authorList>
            <person name="Schachtman D."/>
        </authorList>
    </citation>
    <scope>NUCLEOTIDE SEQUENCE [LARGE SCALE GENOMIC DNA]</scope>
    <source>
        <strain evidence="3 4">BE198</strain>
    </source>
</reference>
<feature type="transmembrane region" description="Helical" evidence="1">
    <location>
        <begin position="211"/>
        <end position="234"/>
    </location>
</feature>
<keyword evidence="4" id="KW-1185">Reference proteome</keyword>
<keyword evidence="1" id="KW-0812">Transmembrane</keyword>
<organism evidence="3 4">
    <name type="scientific">Lysobacter niastensis</name>
    <dbReference type="NCBI Taxonomy" id="380629"/>
    <lineage>
        <taxon>Bacteria</taxon>
        <taxon>Pseudomonadati</taxon>
        <taxon>Pseudomonadota</taxon>
        <taxon>Gammaproteobacteria</taxon>
        <taxon>Lysobacterales</taxon>
        <taxon>Lysobacteraceae</taxon>
        <taxon>Lysobacter</taxon>
    </lineage>
</organism>
<comment type="caution">
    <text evidence="3">The sequence shown here is derived from an EMBL/GenBank/DDBJ whole genome shotgun (WGS) entry which is preliminary data.</text>
</comment>
<proteinExistence type="predicted"/>
<dbReference type="InterPro" id="IPR002541">
    <property type="entry name" value="Cyt_c_assembly"/>
</dbReference>
<evidence type="ECO:0000313" key="4">
    <source>
        <dbReference type="Proteomes" id="UP001251524"/>
    </source>
</evidence>
<evidence type="ECO:0000256" key="1">
    <source>
        <dbReference type="SAM" id="Phobius"/>
    </source>
</evidence>
<evidence type="ECO:0000259" key="2">
    <source>
        <dbReference type="Pfam" id="PF01578"/>
    </source>
</evidence>
<keyword evidence="1" id="KW-1133">Transmembrane helix</keyword>
<dbReference type="PANTHER" id="PTHR38034">
    <property type="entry name" value="INNER MEMBRANE PROTEIN YPJD"/>
    <property type="match status" value="1"/>
</dbReference>
<feature type="transmembrane region" description="Helical" evidence="1">
    <location>
        <begin position="276"/>
        <end position="295"/>
    </location>
</feature>
<accession>A0ABU1W941</accession>
<sequence>MREYLRRTEKRGAKYSPPHYNRVLPTTSLRFVSPLCDTEAMTIVLIAIALYLLAAGLLVLGVSQGNGHRMRLWLLPAVTAVALHGTAHLIAWRNAGGADLHFFAALSLVGLGMAALTSLVGAAGRMAALGVVVFPLAALTLFGYQHHGHLLAETLDWRLQLHAWLALLAYATLAIAALLAIMLWLQERALRRREFHQWLRALPPLVELETLLFRTIAVGFALLTATLLTGVLFVENLLSQHLVHKTVLSVLSWLAFGGLLLGRWRYGWRGAVAVRWTLAAMGLLILAFFGSKFVLELVLARPS</sequence>
<dbReference type="Proteomes" id="UP001251524">
    <property type="component" value="Unassembled WGS sequence"/>
</dbReference>
<name>A0ABU1W941_9GAMM</name>
<feature type="transmembrane region" description="Helical" evidence="1">
    <location>
        <begin position="102"/>
        <end position="120"/>
    </location>
</feature>
<feature type="transmembrane region" description="Helical" evidence="1">
    <location>
        <begin position="127"/>
        <end position="144"/>
    </location>
</feature>
<feature type="domain" description="Cytochrome c assembly protein" evidence="2">
    <location>
        <begin position="86"/>
        <end position="297"/>
    </location>
</feature>
<dbReference type="InterPro" id="IPR052372">
    <property type="entry name" value="YpjD/HemX"/>
</dbReference>
<feature type="transmembrane region" description="Helical" evidence="1">
    <location>
        <begin position="164"/>
        <end position="185"/>
    </location>
</feature>
<gene>
    <name evidence="3" type="ORF">J2X06_001328</name>
</gene>
<keyword evidence="1" id="KW-0472">Membrane</keyword>
<feature type="transmembrane region" description="Helical" evidence="1">
    <location>
        <begin position="72"/>
        <end position="90"/>
    </location>
</feature>
<dbReference type="EMBL" id="JAVDVY010000001">
    <property type="protein sequence ID" value="MDR7134144.1"/>
    <property type="molecule type" value="Genomic_DNA"/>
</dbReference>
<feature type="transmembrane region" description="Helical" evidence="1">
    <location>
        <begin position="246"/>
        <end position="264"/>
    </location>
</feature>
<dbReference type="PANTHER" id="PTHR38034:SF1">
    <property type="entry name" value="INNER MEMBRANE PROTEIN YPJD"/>
    <property type="match status" value="1"/>
</dbReference>
<dbReference type="Pfam" id="PF01578">
    <property type="entry name" value="Cytochrom_C_asm"/>
    <property type="match status" value="1"/>
</dbReference>
<feature type="transmembrane region" description="Helical" evidence="1">
    <location>
        <begin position="40"/>
        <end position="60"/>
    </location>
</feature>
<evidence type="ECO:0000313" key="3">
    <source>
        <dbReference type="EMBL" id="MDR7134144.1"/>
    </source>
</evidence>